<feature type="region of interest" description="Disordered" evidence="1">
    <location>
        <begin position="136"/>
        <end position="197"/>
    </location>
</feature>
<reference evidence="2" key="2">
    <citation type="journal article" date="2023" name="Proc. Natl. Acad. Sci. U.S.A.">
        <title>A global phylogenomic analysis of the shiitake genus Lentinula.</title>
        <authorList>
            <person name="Sierra-Patev S."/>
            <person name="Min B."/>
            <person name="Naranjo-Ortiz M."/>
            <person name="Looney B."/>
            <person name="Konkel Z."/>
            <person name="Slot J.C."/>
            <person name="Sakamoto Y."/>
            <person name="Steenwyk J.L."/>
            <person name="Rokas A."/>
            <person name="Carro J."/>
            <person name="Camarero S."/>
            <person name="Ferreira P."/>
            <person name="Molpeceres G."/>
            <person name="Ruiz-Duenas F.J."/>
            <person name="Serrano A."/>
            <person name="Henrissat B."/>
            <person name="Drula E."/>
            <person name="Hughes K.W."/>
            <person name="Mata J.L."/>
            <person name="Ishikawa N.K."/>
            <person name="Vargas-Isla R."/>
            <person name="Ushijima S."/>
            <person name="Smith C.A."/>
            <person name="Donoghue J."/>
            <person name="Ahrendt S."/>
            <person name="Andreopoulos W."/>
            <person name="He G."/>
            <person name="LaButti K."/>
            <person name="Lipzen A."/>
            <person name="Ng V."/>
            <person name="Riley R."/>
            <person name="Sandor L."/>
            <person name="Barry K."/>
            <person name="Martinez A.T."/>
            <person name="Xiao Y."/>
            <person name="Gibbons J.G."/>
            <person name="Terashima K."/>
            <person name="Grigoriev I.V."/>
            <person name="Hibbett D."/>
        </authorList>
    </citation>
    <scope>NUCLEOTIDE SEQUENCE</scope>
    <source>
        <strain evidence="2">Sp2 HRB7682 ss15</strain>
    </source>
</reference>
<evidence type="ECO:0000313" key="3">
    <source>
        <dbReference type="Proteomes" id="UP001150238"/>
    </source>
</evidence>
<evidence type="ECO:0000313" key="2">
    <source>
        <dbReference type="EMBL" id="KAJ4478801.1"/>
    </source>
</evidence>
<protein>
    <recommendedName>
        <fullName evidence="4">C2H2-type domain-containing protein</fullName>
    </recommendedName>
</protein>
<feature type="compositionally biased region" description="Polar residues" evidence="1">
    <location>
        <begin position="136"/>
        <end position="157"/>
    </location>
</feature>
<evidence type="ECO:0000256" key="1">
    <source>
        <dbReference type="SAM" id="MobiDB-lite"/>
    </source>
</evidence>
<evidence type="ECO:0008006" key="4">
    <source>
        <dbReference type="Google" id="ProtNLM"/>
    </source>
</evidence>
<dbReference type="EMBL" id="JANVFS010000017">
    <property type="protein sequence ID" value="KAJ4478801.1"/>
    <property type="molecule type" value="Genomic_DNA"/>
</dbReference>
<feature type="region of interest" description="Disordered" evidence="1">
    <location>
        <begin position="1"/>
        <end position="20"/>
    </location>
</feature>
<reference evidence="2" key="1">
    <citation type="submission" date="2022-08" db="EMBL/GenBank/DDBJ databases">
        <authorList>
            <consortium name="DOE Joint Genome Institute"/>
            <person name="Min B."/>
            <person name="Riley R."/>
            <person name="Sierra-Patev S."/>
            <person name="Naranjo-Ortiz M."/>
            <person name="Looney B."/>
            <person name="Konkel Z."/>
            <person name="Slot J.C."/>
            <person name="Sakamoto Y."/>
            <person name="Steenwyk J.L."/>
            <person name="Rokas A."/>
            <person name="Carro J."/>
            <person name="Camarero S."/>
            <person name="Ferreira P."/>
            <person name="Molpeceres G."/>
            <person name="Ruiz-Duenas F.J."/>
            <person name="Serrano A."/>
            <person name="Henrissat B."/>
            <person name="Drula E."/>
            <person name="Hughes K.W."/>
            <person name="Mata J.L."/>
            <person name="Ishikawa N.K."/>
            <person name="Vargas-Isla R."/>
            <person name="Ushijima S."/>
            <person name="Smith C.A."/>
            <person name="Ahrendt S."/>
            <person name="Andreopoulos W."/>
            <person name="He G."/>
            <person name="Labutti K."/>
            <person name="Lipzen A."/>
            <person name="Ng V."/>
            <person name="Sandor L."/>
            <person name="Barry K."/>
            <person name="Martinez A.T."/>
            <person name="Xiao Y."/>
            <person name="Gibbons J.G."/>
            <person name="Terashima K."/>
            <person name="Hibbett D.S."/>
            <person name="Grigoriev I.V."/>
        </authorList>
    </citation>
    <scope>NUCLEOTIDE SEQUENCE</scope>
    <source>
        <strain evidence="2">Sp2 HRB7682 ss15</strain>
    </source>
</reference>
<feature type="compositionally biased region" description="Low complexity" evidence="1">
    <location>
        <begin position="47"/>
        <end position="59"/>
    </location>
</feature>
<proteinExistence type="predicted"/>
<dbReference type="Proteomes" id="UP001150238">
    <property type="component" value="Unassembled WGS sequence"/>
</dbReference>
<name>A0A9W9DPK3_9AGAR</name>
<feature type="compositionally biased region" description="Low complexity" evidence="1">
    <location>
        <begin position="1"/>
        <end position="11"/>
    </location>
</feature>
<comment type="caution">
    <text evidence="2">The sequence shown here is derived from an EMBL/GenBank/DDBJ whole genome shotgun (WGS) entry which is preliminary data.</text>
</comment>
<accession>A0A9W9DPK3</accession>
<dbReference type="AlphaFoldDB" id="A0A9W9DPK3"/>
<feature type="compositionally biased region" description="Polar residues" evidence="1">
    <location>
        <begin position="168"/>
        <end position="197"/>
    </location>
</feature>
<gene>
    <name evidence="2" type="ORF">C8J55DRAFT_561170</name>
</gene>
<organism evidence="2 3">
    <name type="scientific">Lentinula lateritia</name>
    <dbReference type="NCBI Taxonomy" id="40482"/>
    <lineage>
        <taxon>Eukaryota</taxon>
        <taxon>Fungi</taxon>
        <taxon>Dikarya</taxon>
        <taxon>Basidiomycota</taxon>
        <taxon>Agaricomycotina</taxon>
        <taxon>Agaricomycetes</taxon>
        <taxon>Agaricomycetidae</taxon>
        <taxon>Agaricales</taxon>
        <taxon>Marasmiineae</taxon>
        <taxon>Omphalotaceae</taxon>
        <taxon>Lentinula</taxon>
    </lineage>
</organism>
<feature type="region of interest" description="Disordered" evidence="1">
    <location>
        <begin position="41"/>
        <end position="72"/>
    </location>
</feature>
<sequence>MSSNSRSYSSSPHDQDYCSNDLTPSLNLILDITTSHDSDIQRIPHDQQSPQASPSSSGPFRGNSSISPSRIHPHAGAEVIPWASESISTHAIHGYELSRNSSDYNAYMNSSRAATHLSISRHPYWDATQLRSATGYNPNRLTSSTQSRHQSNQSSPGSLLPPRAYVVGQQTPLNPMTPSIASTSNHLTGTTSNNTQQLHWQEPIDETSSLRGKELSHICEYCGKAFLRPSALKVLSII</sequence>